<keyword evidence="1" id="KW-0732">Signal</keyword>
<keyword evidence="3" id="KW-1185">Reference proteome</keyword>
<organism evidence="2 3">
    <name type="scientific">Chryseosolibacter indicus</name>
    <dbReference type="NCBI Taxonomy" id="2782351"/>
    <lineage>
        <taxon>Bacteria</taxon>
        <taxon>Pseudomonadati</taxon>
        <taxon>Bacteroidota</taxon>
        <taxon>Cytophagia</taxon>
        <taxon>Cytophagales</taxon>
        <taxon>Chryseotaleaceae</taxon>
        <taxon>Chryseosolibacter</taxon>
    </lineage>
</organism>
<gene>
    <name evidence="2" type="ORF">KK060_23040</name>
</gene>
<feature type="signal peptide" evidence="1">
    <location>
        <begin position="1"/>
        <end position="21"/>
    </location>
</feature>
<protein>
    <submittedName>
        <fullName evidence="2">Uncharacterized protein</fullName>
    </submittedName>
</protein>
<comment type="caution">
    <text evidence="2">The sequence shown here is derived from an EMBL/GenBank/DDBJ whole genome shotgun (WGS) entry which is preliminary data.</text>
</comment>
<feature type="non-terminal residue" evidence="2">
    <location>
        <position position="416"/>
    </location>
</feature>
<proteinExistence type="predicted"/>
<reference evidence="2 3" key="1">
    <citation type="submission" date="2021-05" db="EMBL/GenBank/DDBJ databases">
        <title>A Polyphasic approach of four new species of the genus Ohtaekwangia: Ohtaekwangia histidinii sp. nov., Ohtaekwangia cretensis sp. nov., Ohtaekwangia indiensis sp. nov., Ohtaekwangia reichenbachii sp. nov. from diverse environment.</title>
        <authorList>
            <person name="Octaviana S."/>
        </authorList>
    </citation>
    <scope>NUCLEOTIDE SEQUENCE [LARGE SCALE GENOMIC DNA]</scope>
    <source>
        <strain evidence="2 3">PWU20</strain>
    </source>
</reference>
<feature type="chain" id="PRO_5047212599" evidence="1">
    <location>
        <begin position="22"/>
        <end position="416"/>
    </location>
</feature>
<evidence type="ECO:0000313" key="2">
    <source>
        <dbReference type="EMBL" id="MBT1706184.1"/>
    </source>
</evidence>
<sequence>MNCKSFFFLILLVIGSEASFAQLKIYPAPRYRPEKGTLQTTTLNGRTKTIDDTLKLPFWDDFSTPYGMYPDTTKWVNSYSVWVNNGMAINQPTINVASFDGMDANGVPYNPNDVFVVGFTDTLTSQPIDLSETGLPVADRESVYLSFAYQWQGAGEAPDDEDYLQVEFKDTSDAWVPIITISPHPDFDRTLFYDTIVKVTGKYFHDHFQFRFKSYGRNSGPYDTWNVDYVYLSANRSISDLTFPDVAAASPITSLFKQYYGIPYRHFLVNRSVYPLNFDVTNQSGSITALGFNAIASFNNYTNLNNVQVKDSYTVPLVNNFPIQSSGIIAPKERVRSELSVLPDPSNTQQFNPAADSVDINIKIELLTPDISDFRVNDTISANYHLRDYYAYDDGLAEFTVGLVEAGNQAAYQFDM</sequence>
<accession>A0ABS5VZ45</accession>
<dbReference type="EMBL" id="JAHESD010000088">
    <property type="protein sequence ID" value="MBT1706184.1"/>
    <property type="molecule type" value="Genomic_DNA"/>
</dbReference>
<name>A0ABS5VZ45_9BACT</name>
<dbReference type="Proteomes" id="UP000772618">
    <property type="component" value="Unassembled WGS sequence"/>
</dbReference>
<evidence type="ECO:0000313" key="3">
    <source>
        <dbReference type="Proteomes" id="UP000772618"/>
    </source>
</evidence>
<evidence type="ECO:0000256" key="1">
    <source>
        <dbReference type="SAM" id="SignalP"/>
    </source>
</evidence>